<dbReference type="AlphaFoldDB" id="A0A4Z2FEN9"/>
<protein>
    <submittedName>
        <fullName evidence="2">Uncharacterized protein</fullName>
    </submittedName>
</protein>
<gene>
    <name evidence="2" type="ORF">EYF80_050112</name>
</gene>
<sequence length="204" mass="21656">MTLVNAAPDAALRRQVTESWPLTLCTVQSLSPTRAALSSPSFTRPLYSGPAVRTPVGPMLANSTSSLSQAREKKRPSGFWESTLQDSDSSCPSCRVSDCAEMITTRDDVSGTTSTHGTQTKHRVVRILDPLLRLAEDASSASLVTPFKPRAGPECEISIQGDDGPSGVLAVVMEEPEQRQVGVLDAVAGGVARQREGIPLIVAQ</sequence>
<accession>A0A4Z2FEN9</accession>
<evidence type="ECO:0000313" key="2">
    <source>
        <dbReference type="EMBL" id="TNN39706.1"/>
    </source>
</evidence>
<reference evidence="2 3" key="1">
    <citation type="submission" date="2019-03" db="EMBL/GenBank/DDBJ databases">
        <title>First draft genome of Liparis tanakae, snailfish: a comprehensive survey of snailfish specific genes.</title>
        <authorList>
            <person name="Kim W."/>
            <person name="Song I."/>
            <person name="Jeong J.-H."/>
            <person name="Kim D."/>
            <person name="Kim S."/>
            <person name="Ryu S."/>
            <person name="Song J.Y."/>
            <person name="Lee S.K."/>
        </authorList>
    </citation>
    <scope>NUCLEOTIDE SEQUENCE [LARGE SCALE GENOMIC DNA]</scope>
    <source>
        <tissue evidence="2">Muscle</tissue>
    </source>
</reference>
<organism evidence="2 3">
    <name type="scientific">Liparis tanakae</name>
    <name type="common">Tanaka's snailfish</name>
    <dbReference type="NCBI Taxonomy" id="230148"/>
    <lineage>
        <taxon>Eukaryota</taxon>
        <taxon>Metazoa</taxon>
        <taxon>Chordata</taxon>
        <taxon>Craniata</taxon>
        <taxon>Vertebrata</taxon>
        <taxon>Euteleostomi</taxon>
        <taxon>Actinopterygii</taxon>
        <taxon>Neopterygii</taxon>
        <taxon>Teleostei</taxon>
        <taxon>Neoteleostei</taxon>
        <taxon>Acanthomorphata</taxon>
        <taxon>Eupercaria</taxon>
        <taxon>Perciformes</taxon>
        <taxon>Cottioidei</taxon>
        <taxon>Cottales</taxon>
        <taxon>Liparidae</taxon>
        <taxon>Liparis</taxon>
    </lineage>
</organism>
<comment type="caution">
    <text evidence="2">The sequence shown here is derived from an EMBL/GenBank/DDBJ whole genome shotgun (WGS) entry which is preliminary data.</text>
</comment>
<dbReference type="EMBL" id="SRLO01001256">
    <property type="protein sequence ID" value="TNN39706.1"/>
    <property type="molecule type" value="Genomic_DNA"/>
</dbReference>
<dbReference type="Proteomes" id="UP000314294">
    <property type="component" value="Unassembled WGS sequence"/>
</dbReference>
<name>A0A4Z2FEN9_9TELE</name>
<evidence type="ECO:0000313" key="3">
    <source>
        <dbReference type="Proteomes" id="UP000314294"/>
    </source>
</evidence>
<feature type="region of interest" description="Disordered" evidence="1">
    <location>
        <begin position="61"/>
        <end position="85"/>
    </location>
</feature>
<evidence type="ECO:0000256" key="1">
    <source>
        <dbReference type="SAM" id="MobiDB-lite"/>
    </source>
</evidence>
<proteinExistence type="predicted"/>
<keyword evidence="3" id="KW-1185">Reference proteome</keyword>